<gene>
    <name evidence="1" type="ORF">KFL_000160530</name>
</gene>
<dbReference type="Proteomes" id="UP000054558">
    <property type="component" value="Unassembled WGS sequence"/>
</dbReference>
<evidence type="ECO:0000313" key="2">
    <source>
        <dbReference type="Proteomes" id="UP000054558"/>
    </source>
</evidence>
<accession>A0A1Y1HNU2</accession>
<dbReference type="AlphaFoldDB" id="A0A1Y1HNU2"/>
<evidence type="ECO:0000313" key="1">
    <source>
        <dbReference type="EMBL" id="GAQ78651.1"/>
    </source>
</evidence>
<organism evidence="1 2">
    <name type="scientific">Klebsormidium nitens</name>
    <name type="common">Green alga</name>
    <name type="synonym">Ulothrix nitens</name>
    <dbReference type="NCBI Taxonomy" id="105231"/>
    <lineage>
        <taxon>Eukaryota</taxon>
        <taxon>Viridiplantae</taxon>
        <taxon>Streptophyta</taxon>
        <taxon>Klebsormidiophyceae</taxon>
        <taxon>Klebsormidiales</taxon>
        <taxon>Klebsormidiaceae</taxon>
        <taxon>Klebsormidium</taxon>
    </lineage>
</organism>
<sequence length="234" mass="26098">MATFDFAAKGAARRLICLYVDTLRNEQIFVVTEAFCELVFVVTEDVCEGATVRSNCASGGPSKLYKRIRAFLRDREALDLFFDKALGPPLTGEKHEKRLLRMNVCILRALLKVKEFSKLLKEAEVLRRIQPLLLHVSGWLDAERFTGLDNLERYILAMALDALAEYLQADAENGFALAASGMLAPLRSHLPWKRGMPVLDLQGAKEVTWTLKTVVIIISGSIAKEWSQVAAVTS</sequence>
<keyword evidence="2" id="KW-1185">Reference proteome</keyword>
<dbReference type="EMBL" id="DF236965">
    <property type="protein sequence ID" value="GAQ78651.1"/>
    <property type="molecule type" value="Genomic_DNA"/>
</dbReference>
<reference evidence="1 2" key="1">
    <citation type="journal article" date="2014" name="Nat. Commun.">
        <title>Klebsormidium flaccidum genome reveals primary factors for plant terrestrial adaptation.</title>
        <authorList>
            <person name="Hori K."/>
            <person name="Maruyama F."/>
            <person name="Fujisawa T."/>
            <person name="Togashi T."/>
            <person name="Yamamoto N."/>
            <person name="Seo M."/>
            <person name="Sato S."/>
            <person name="Yamada T."/>
            <person name="Mori H."/>
            <person name="Tajima N."/>
            <person name="Moriyama T."/>
            <person name="Ikeuchi M."/>
            <person name="Watanabe M."/>
            <person name="Wada H."/>
            <person name="Kobayashi K."/>
            <person name="Saito M."/>
            <person name="Masuda T."/>
            <person name="Sasaki-Sekimoto Y."/>
            <person name="Mashiguchi K."/>
            <person name="Awai K."/>
            <person name="Shimojima M."/>
            <person name="Masuda S."/>
            <person name="Iwai M."/>
            <person name="Nobusawa T."/>
            <person name="Narise T."/>
            <person name="Kondo S."/>
            <person name="Saito H."/>
            <person name="Sato R."/>
            <person name="Murakawa M."/>
            <person name="Ihara Y."/>
            <person name="Oshima-Yamada Y."/>
            <person name="Ohtaka K."/>
            <person name="Satoh M."/>
            <person name="Sonobe K."/>
            <person name="Ishii M."/>
            <person name="Ohtani R."/>
            <person name="Kanamori-Sato M."/>
            <person name="Honoki R."/>
            <person name="Miyazaki D."/>
            <person name="Mochizuki H."/>
            <person name="Umetsu J."/>
            <person name="Higashi K."/>
            <person name="Shibata D."/>
            <person name="Kamiya Y."/>
            <person name="Sato N."/>
            <person name="Nakamura Y."/>
            <person name="Tabata S."/>
            <person name="Ida S."/>
            <person name="Kurokawa K."/>
            <person name="Ohta H."/>
        </authorList>
    </citation>
    <scope>NUCLEOTIDE SEQUENCE [LARGE SCALE GENOMIC DNA]</scope>
    <source>
        <strain evidence="1 2">NIES-2285</strain>
    </source>
</reference>
<protein>
    <submittedName>
        <fullName evidence="1">Uncharacterized protein</fullName>
    </submittedName>
</protein>
<name>A0A1Y1HNU2_KLENI</name>
<proteinExistence type="predicted"/>